<accession>A0ABP6YS78</accession>
<dbReference type="Proteomes" id="UP001500689">
    <property type="component" value="Unassembled WGS sequence"/>
</dbReference>
<sequence>MATSGILLAHPGTAAADGQDDGQVIVTPSDPAGRYSPPGVDMRVLESQGEAPVERSPGAAQDRQSGAGGNSKPKSPSGLPPGCFLGGFGAGAGPRGNGPAGGAFGVRCMPSLREDPAPADAADAPPVPSPAELAAQAFEQLRLPLPVPRHSPDVRLPDGRAATIVGENTWLWTDRSVWKPAARRVQVGAVWAEVTAVPTGMTFTSGTGGSTSCSGPGTAYQRSFGTHAASPDCGFVYTRSSYGLPGEQARAEWSIAWSVHWTGSDGATNVGGDFPQMLSRASATFAVAEVQALRAR</sequence>
<evidence type="ECO:0008006" key="4">
    <source>
        <dbReference type="Google" id="ProtNLM"/>
    </source>
</evidence>
<name>A0ABP6YS78_9PSEU</name>
<evidence type="ECO:0000256" key="1">
    <source>
        <dbReference type="SAM" id="MobiDB-lite"/>
    </source>
</evidence>
<dbReference type="EMBL" id="BAAAZN010000039">
    <property type="protein sequence ID" value="GAA3588369.1"/>
    <property type="molecule type" value="Genomic_DNA"/>
</dbReference>
<comment type="caution">
    <text evidence="2">The sequence shown here is derived from an EMBL/GenBank/DDBJ whole genome shotgun (WGS) entry which is preliminary data.</text>
</comment>
<proteinExistence type="predicted"/>
<feature type="region of interest" description="Disordered" evidence="1">
    <location>
        <begin position="1"/>
        <end position="82"/>
    </location>
</feature>
<keyword evidence="3" id="KW-1185">Reference proteome</keyword>
<evidence type="ECO:0000313" key="3">
    <source>
        <dbReference type="Proteomes" id="UP001500689"/>
    </source>
</evidence>
<feature type="compositionally biased region" description="Low complexity" evidence="1">
    <location>
        <begin position="70"/>
        <end position="82"/>
    </location>
</feature>
<reference evidence="3" key="1">
    <citation type="journal article" date="2019" name="Int. J. Syst. Evol. Microbiol.">
        <title>The Global Catalogue of Microorganisms (GCM) 10K type strain sequencing project: providing services to taxonomists for standard genome sequencing and annotation.</title>
        <authorList>
            <consortium name="The Broad Institute Genomics Platform"/>
            <consortium name="The Broad Institute Genome Sequencing Center for Infectious Disease"/>
            <person name="Wu L."/>
            <person name="Ma J."/>
        </authorList>
    </citation>
    <scope>NUCLEOTIDE SEQUENCE [LARGE SCALE GENOMIC DNA]</scope>
    <source>
        <strain evidence="3">JCM 16898</strain>
    </source>
</reference>
<organism evidence="2 3">
    <name type="scientific">Amycolatopsis ultiminotia</name>
    <dbReference type="NCBI Taxonomy" id="543629"/>
    <lineage>
        <taxon>Bacteria</taxon>
        <taxon>Bacillati</taxon>
        <taxon>Actinomycetota</taxon>
        <taxon>Actinomycetes</taxon>
        <taxon>Pseudonocardiales</taxon>
        <taxon>Pseudonocardiaceae</taxon>
        <taxon>Amycolatopsis</taxon>
    </lineage>
</organism>
<gene>
    <name evidence="2" type="ORF">GCM10022222_86150</name>
</gene>
<feature type="region of interest" description="Disordered" evidence="1">
    <location>
        <begin position="107"/>
        <end position="129"/>
    </location>
</feature>
<protein>
    <recommendedName>
        <fullName evidence="4">ATP/GTP-binding protein</fullName>
    </recommendedName>
</protein>
<evidence type="ECO:0000313" key="2">
    <source>
        <dbReference type="EMBL" id="GAA3588369.1"/>
    </source>
</evidence>